<feature type="region of interest" description="Disordered" evidence="3">
    <location>
        <begin position="1212"/>
        <end position="1265"/>
    </location>
</feature>
<dbReference type="Proteomes" id="UP001600888">
    <property type="component" value="Unassembled WGS sequence"/>
</dbReference>
<dbReference type="Pfam" id="PF00651">
    <property type="entry name" value="BTB"/>
    <property type="match status" value="1"/>
</dbReference>
<name>A0ABR4EX43_9PEZI</name>
<dbReference type="InterPro" id="IPR036770">
    <property type="entry name" value="Ankyrin_rpt-contain_sf"/>
</dbReference>
<proteinExistence type="predicted"/>
<feature type="region of interest" description="Disordered" evidence="3">
    <location>
        <begin position="1184"/>
        <end position="1203"/>
    </location>
</feature>
<dbReference type="PROSITE" id="PS50097">
    <property type="entry name" value="BTB"/>
    <property type="match status" value="1"/>
</dbReference>
<dbReference type="PROSITE" id="PS50012">
    <property type="entry name" value="RCC1_3"/>
    <property type="match status" value="3"/>
</dbReference>
<dbReference type="Pfam" id="PF13540">
    <property type="entry name" value="RCC1_2"/>
    <property type="match status" value="1"/>
</dbReference>
<feature type="compositionally biased region" description="Low complexity" evidence="3">
    <location>
        <begin position="1230"/>
        <end position="1245"/>
    </location>
</feature>
<dbReference type="InterPro" id="IPR000210">
    <property type="entry name" value="BTB/POZ_dom"/>
</dbReference>
<keyword evidence="6" id="KW-1185">Reference proteome</keyword>
<feature type="compositionally biased region" description="Basic residues" evidence="3">
    <location>
        <begin position="1518"/>
        <end position="1530"/>
    </location>
</feature>
<protein>
    <recommendedName>
        <fullName evidence="4">BTB domain-containing protein</fullName>
    </recommendedName>
</protein>
<dbReference type="PANTHER" id="PTHR22872:SF2">
    <property type="entry name" value="INHIBITOR OF BRUTON TYROSINE KINASE"/>
    <property type="match status" value="1"/>
</dbReference>
<evidence type="ECO:0000313" key="6">
    <source>
        <dbReference type="Proteomes" id="UP001600888"/>
    </source>
</evidence>
<feature type="repeat" description="RCC1" evidence="2">
    <location>
        <begin position="370"/>
        <end position="429"/>
    </location>
</feature>
<feature type="compositionally biased region" description="Low complexity" evidence="3">
    <location>
        <begin position="1317"/>
        <end position="1332"/>
    </location>
</feature>
<dbReference type="InterPro" id="IPR011333">
    <property type="entry name" value="SKP1/BTB/POZ_sf"/>
</dbReference>
<gene>
    <name evidence="5" type="ORF">FJTKL_06380</name>
</gene>
<feature type="compositionally biased region" description="Basic and acidic residues" evidence="3">
    <location>
        <begin position="1493"/>
        <end position="1517"/>
    </location>
</feature>
<sequence>MSHNLLWKAYHEDNVDKFRRLLAPAAYNAQSASKSPSIGTGGAASPGAFGTSPRNAHKSRKASALGPGAGGARSGNLSFGRAEVNSRDYMGLTILLRAASSDSENAIAFVEALLDHPAVDIYMQDPESGWNALHRALYTGNVSIARLLLDKERRDLAGLTVGASVARVGRLIKTKDNEGNSPFDLYNSTIGERNLKSLDDADNPDDDSESEEIAVATDNAANSGLLDLDNGTEVFAFGSNKNLSLGLGDEDDRQFPERVYLERPGHLIQRFYEEYLEKGGVETPDRIPTLTRHKELLVHDVALSKYHSAILTTDPVSNLYVCGIGRGGRLGLGDENTRFTYTPVQGGLANKKVTQVALGQNHTLAVTSEGGLYSWGSNVNSALGYALPEPPPGEEAMSLLPRQLFGPLKKEVIVGVAASTIHSVASTSAGSLYCWGRNNGQLALMDADSRSLQVQQTPRKVAASLLNSGITMVSAIDKATTCLLANYTVVVFTSYGYNVVKFPFGEVGLTSHRLGNISMSSRYDAERNRIKYIASGGETIVGVSGRGDLFSMNLTKKADTQLSMSTTNPSKIKGAVSQPICIWNAHKDGVRSVDVGEHGSVIISTQTGAVWRRILRAKAKDTHVAGSSEAKRKDFKFQRVPGITNIVTVRSSIFGAFAAVRKDSEVMREQVTVGRQTLWDDIAPLNCLRDFKSSDPGPKGKATIKVWDAGTLQQRLGAIAYEVLKSPDLETDLRNYLLSWRAGNESSQSALDTVIRSSSLPELQVPVHSWILSARSPTLRQALWSFRTSGANKPSDVFVIENHDEKIVVTFDGLDIISLLNLVVYMYEDRIIPAWNYTRHDPSLAYRYRQIRAEVVRTANNLELGKLEVAAQKQVDPQRQLDEDLRSALEDPQFFEDADAVLELDGDEMLVHSGLLCQRCPFFEGLFYGRSQGMWLSSRRAAQGPSERIPVDLKHVDPETFKFVLSYLYSDAGDQMFDGVVADNLDEFTDLVMDVLSVANELMLDRLSQICQQVLSRFINTRNIAHFLNAISPCSVTEFKDAGLEYIALQLENMLENNLLAELDEELLLDLDEVVRGNQLARYPFARSGRATLLLHEQYPNLAQDIDEERQRRVKEMAFKVSQKEDERKLSSSLKGKFGSLEDFHPASPSLDRSKGKGAARRNEPFSPDLRPKAGQADLMFDMDEDEGPLESPSIRPERVMNPRKKVELDQILPLSESFRGQQSRPVRHSPLGSSPAGLGLSSTSVTDQPSVTSLKSGNPWASSKLPTAKLDLREIMNETPHTRSALSAGLAAQKAKEASAKPSQTKLSQKERKRQQQLQAEQASQFAQALSDKTAWEKPTTDLKSPPWKAVSSESKTPSQDSRADAPKSAPPNTKPLVAAEASAKSIPRRTQSPDTRHSGQSRTPAATPPVRPPPRTTSTSTFSVDMSSKPVVPHSKSYIKPATKSEPIIGLSMADIIDQERRNLESVKEAVAKRSLMEIQQEQAFQEWWEEESRRTQEEEARRSTREKEREEGKSSKGRRGRSGKPRGGRGGGTSVVNPGPIPGTATTAAAEGETARQQNHDQGRGGRGNRRGRGRGGAAKITP</sequence>
<feature type="region of interest" description="Disordered" evidence="3">
    <location>
        <begin position="1282"/>
        <end position="1440"/>
    </location>
</feature>
<dbReference type="InterPro" id="IPR009091">
    <property type="entry name" value="RCC1/BLIP-II"/>
</dbReference>
<reference evidence="5 6" key="1">
    <citation type="submission" date="2024-03" db="EMBL/GenBank/DDBJ databases">
        <title>A high-quality draft genome sequence of Diaporthe vaccinii, a causative agent of upright dieback and viscid rot disease in cranberry plants.</title>
        <authorList>
            <person name="Sarrasin M."/>
            <person name="Lang B.F."/>
            <person name="Burger G."/>
        </authorList>
    </citation>
    <scope>NUCLEOTIDE SEQUENCE [LARGE SCALE GENOMIC DNA]</scope>
    <source>
        <strain evidence="5 6">IS7</strain>
    </source>
</reference>
<dbReference type="InterPro" id="IPR051625">
    <property type="entry name" value="Signaling_Regulatory_Domain"/>
</dbReference>
<accession>A0ABR4EX43</accession>
<feature type="region of interest" description="Disordered" evidence="3">
    <location>
        <begin position="1138"/>
        <end position="1174"/>
    </location>
</feature>
<evidence type="ECO:0000256" key="1">
    <source>
        <dbReference type="ARBA" id="ARBA00022737"/>
    </source>
</evidence>
<feature type="compositionally biased region" description="Polar residues" evidence="3">
    <location>
        <begin position="1353"/>
        <end position="1362"/>
    </location>
</feature>
<dbReference type="InterPro" id="IPR000408">
    <property type="entry name" value="Reg_chr_condens"/>
</dbReference>
<dbReference type="SUPFAM" id="SSF48403">
    <property type="entry name" value="Ankyrin repeat"/>
    <property type="match status" value="1"/>
</dbReference>
<dbReference type="SUPFAM" id="SSF50985">
    <property type="entry name" value="RCC1/BLIP-II"/>
    <property type="match status" value="1"/>
</dbReference>
<keyword evidence="1" id="KW-0677">Repeat</keyword>
<feature type="compositionally biased region" description="Polar residues" evidence="3">
    <location>
        <begin position="1246"/>
        <end position="1265"/>
    </location>
</feature>
<dbReference type="EMBL" id="JBAWTH010000022">
    <property type="protein sequence ID" value="KAL2286840.1"/>
    <property type="molecule type" value="Genomic_DNA"/>
</dbReference>
<evidence type="ECO:0000259" key="4">
    <source>
        <dbReference type="PROSITE" id="PS50097"/>
    </source>
</evidence>
<feature type="region of interest" description="Disordered" evidence="3">
    <location>
        <begin position="31"/>
        <end position="77"/>
    </location>
</feature>
<dbReference type="Gene3D" id="1.25.40.20">
    <property type="entry name" value="Ankyrin repeat-containing domain"/>
    <property type="match status" value="1"/>
</dbReference>
<dbReference type="Gene3D" id="2.130.10.30">
    <property type="entry name" value="Regulator of chromosome condensation 1/beta-lactamase-inhibitor protein II"/>
    <property type="match status" value="1"/>
</dbReference>
<comment type="caution">
    <text evidence="5">The sequence shown here is derived from an EMBL/GenBank/DDBJ whole genome shotgun (WGS) entry which is preliminary data.</text>
</comment>
<evidence type="ECO:0000256" key="3">
    <source>
        <dbReference type="SAM" id="MobiDB-lite"/>
    </source>
</evidence>
<dbReference type="SUPFAM" id="SSF54695">
    <property type="entry name" value="POZ domain"/>
    <property type="match status" value="1"/>
</dbReference>
<feature type="domain" description="BTB" evidence="4">
    <location>
        <begin position="898"/>
        <end position="971"/>
    </location>
</feature>
<evidence type="ECO:0000256" key="2">
    <source>
        <dbReference type="PROSITE-ProRule" id="PRU00235"/>
    </source>
</evidence>
<evidence type="ECO:0000313" key="5">
    <source>
        <dbReference type="EMBL" id="KAL2286840.1"/>
    </source>
</evidence>
<organism evidence="5 6">
    <name type="scientific">Diaporthe vaccinii</name>
    <dbReference type="NCBI Taxonomy" id="105482"/>
    <lineage>
        <taxon>Eukaryota</taxon>
        <taxon>Fungi</taxon>
        <taxon>Dikarya</taxon>
        <taxon>Ascomycota</taxon>
        <taxon>Pezizomycotina</taxon>
        <taxon>Sordariomycetes</taxon>
        <taxon>Sordariomycetidae</taxon>
        <taxon>Diaporthales</taxon>
        <taxon>Diaporthaceae</taxon>
        <taxon>Diaporthe</taxon>
        <taxon>Diaporthe eres species complex</taxon>
    </lineage>
</organism>
<feature type="compositionally biased region" description="Pro residues" evidence="3">
    <location>
        <begin position="1408"/>
        <end position="1417"/>
    </location>
</feature>
<dbReference type="PANTHER" id="PTHR22872">
    <property type="entry name" value="BTK-BINDING PROTEIN-RELATED"/>
    <property type="match status" value="1"/>
</dbReference>
<dbReference type="SMART" id="SM00248">
    <property type="entry name" value="ANK"/>
    <property type="match status" value="2"/>
</dbReference>
<dbReference type="Pfam" id="PF13637">
    <property type="entry name" value="Ank_4"/>
    <property type="match status" value="1"/>
</dbReference>
<feature type="compositionally biased region" description="Low complexity" evidence="3">
    <location>
        <begin position="1546"/>
        <end position="1555"/>
    </location>
</feature>
<dbReference type="InterPro" id="IPR002110">
    <property type="entry name" value="Ankyrin_rpt"/>
</dbReference>
<feature type="region of interest" description="Disordered" evidence="3">
    <location>
        <begin position="1488"/>
        <end position="1586"/>
    </location>
</feature>
<dbReference type="Gene3D" id="3.30.710.10">
    <property type="entry name" value="Potassium Channel Kv1.1, Chain A"/>
    <property type="match status" value="2"/>
</dbReference>
<dbReference type="SMART" id="SM00225">
    <property type="entry name" value="BTB"/>
    <property type="match status" value="1"/>
</dbReference>
<feature type="repeat" description="RCC1" evidence="2">
    <location>
        <begin position="232"/>
        <end position="314"/>
    </location>
</feature>
<feature type="repeat" description="RCC1" evidence="2">
    <location>
        <begin position="317"/>
        <end position="369"/>
    </location>
</feature>